<name>A0A0D2CZJ8_9EURO</name>
<feature type="chain" id="PRO_5002240192" evidence="1">
    <location>
        <begin position="17"/>
        <end position="448"/>
    </location>
</feature>
<evidence type="ECO:0000313" key="3">
    <source>
        <dbReference type="Proteomes" id="UP000054266"/>
    </source>
</evidence>
<feature type="signal peptide" evidence="1">
    <location>
        <begin position="1"/>
        <end position="16"/>
    </location>
</feature>
<dbReference type="EMBL" id="KN846957">
    <property type="protein sequence ID" value="KIW70656.1"/>
    <property type="molecule type" value="Genomic_DNA"/>
</dbReference>
<organism evidence="2 3">
    <name type="scientific">Phialophora macrospora</name>
    <dbReference type="NCBI Taxonomy" id="1851006"/>
    <lineage>
        <taxon>Eukaryota</taxon>
        <taxon>Fungi</taxon>
        <taxon>Dikarya</taxon>
        <taxon>Ascomycota</taxon>
        <taxon>Pezizomycotina</taxon>
        <taxon>Eurotiomycetes</taxon>
        <taxon>Chaetothyriomycetidae</taxon>
        <taxon>Chaetothyriales</taxon>
        <taxon>Herpotrichiellaceae</taxon>
        <taxon>Phialophora</taxon>
    </lineage>
</organism>
<dbReference type="AlphaFoldDB" id="A0A0D2CZJ8"/>
<evidence type="ECO:0000313" key="2">
    <source>
        <dbReference type="EMBL" id="KIW70656.1"/>
    </source>
</evidence>
<gene>
    <name evidence="2" type="ORF">PV04_02901</name>
</gene>
<keyword evidence="3" id="KW-1185">Reference proteome</keyword>
<keyword evidence="1" id="KW-0732">Signal</keyword>
<reference evidence="2 3" key="1">
    <citation type="submission" date="2015-01" db="EMBL/GenBank/DDBJ databases">
        <title>The Genome Sequence of Capronia semiimmersa CBS27337.</title>
        <authorList>
            <consortium name="The Broad Institute Genomics Platform"/>
            <person name="Cuomo C."/>
            <person name="de Hoog S."/>
            <person name="Gorbushina A."/>
            <person name="Stielow B."/>
            <person name="Teixiera M."/>
            <person name="Abouelleil A."/>
            <person name="Chapman S.B."/>
            <person name="Priest M."/>
            <person name="Young S.K."/>
            <person name="Wortman J."/>
            <person name="Nusbaum C."/>
            <person name="Birren B."/>
        </authorList>
    </citation>
    <scope>NUCLEOTIDE SEQUENCE [LARGE SCALE GENOMIC DNA]</scope>
    <source>
        <strain evidence="2 3">CBS 27337</strain>
    </source>
</reference>
<evidence type="ECO:0000256" key="1">
    <source>
        <dbReference type="SAM" id="SignalP"/>
    </source>
</evidence>
<dbReference type="Proteomes" id="UP000054266">
    <property type="component" value="Unassembled WGS sequence"/>
</dbReference>
<proteinExistence type="predicted"/>
<sequence length="448" mass="47361">MARLLALLAIWLGTYALSATAGNCFSDQSSGPIASPEGKRAPPKKCIGGPPTGGLWACEDPSIDFPTVECLMADMLTCGIITNRAPSVFYSFHIEGGEVISALRDRITPTGNTYNDEWDPQYWQRVTRDRKSIFRLDINARLQVFIARSAEAYARLASGDVFVYVPHLVCPKEPNNGLLGSFQTSILKPGNPNPGPSIFQTFELPALQRNPAVTRIISIDINNNDQQHVDWENGESPPGPNNPLMPASSASAIVVPPVPAAMEPFKRDSNTNSTTIPDPPTLCPLLLPVSTATTSTVASSGASTITSPPGPPTCVLHQQDPDQGITQAFCPCDSTATLSPLSVPLTGHSNDSCSYTTIPATTKEAVTTFASVYTSKCQACTEVGLKAPSCTGIAKCTPTIGQVTVQAGSSAVHIKDLEIGLAVIAPEFALQDVATVPEVQTFCAGTFA</sequence>
<dbReference type="HOGENOM" id="CLU_040310_0_0_1"/>
<accession>A0A0D2CZJ8</accession>
<protein>
    <submittedName>
        <fullName evidence="2">Uncharacterized protein</fullName>
    </submittedName>
</protein>